<organism evidence="2 3">
    <name type="scientific">Aspergillus steynii IBT 23096</name>
    <dbReference type="NCBI Taxonomy" id="1392250"/>
    <lineage>
        <taxon>Eukaryota</taxon>
        <taxon>Fungi</taxon>
        <taxon>Dikarya</taxon>
        <taxon>Ascomycota</taxon>
        <taxon>Pezizomycotina</taxon>
        <taxon>Eurotiomycetes</taxon>
        <taxon>Eurotiomycetidae</taxon>
        <taxon>Eurotiales</taxon>
        <taxon>Aspergillaceae</taxon>
        <taxon>Aspergillus</taxon>
        <taxon>Aspergillus subgen. Circumdati</taxon>
    </lineage>
</organism>
<dbReference type="Gene3D" id="3.40.630.30">
    <property type="match status" value="1"/>
</dbReference>
<sequence>MSLPPNFCFPVPDLSSDKVKLTPFDITKHSAPLIASTAPHPSLFNYLSWDPFPTADAFNTHFFDAYMTPSDDRTCFAVLDKTASPSSPSTDPQNEDYALAGMITLMNASPVHRSAEIGWVLTLPNYQRTHVTTHAIGLLLRYALESPAQGGLGLRRVQWIAHSENEASVRAAKRMGLRVEGVLRWHRVIVGAEERGKVGGREVGGDGYGRVEDRGRDSVVLSVCWDDWIEEVDEAVGGGLFIT</sequence>
<feature type="domain" description="N-acetyltransferase" evidence="1">
    <location>
        <begin position="29"/>
        <end position="178"/>
    </location>
</feature>
<evidence type="ECO:0000313" key="3">
    <source>
        <dbReference type="Proteomes" id="UP000234275"/>
    </source>
</evidence>
<dbReference type="InterPro" id="IPR051908">
    <property type="entry name" value="Ribosomal_N-acetyltransferase"/>
</dbReference>
<dbReference type="EMBL" id="MSFO01000003">
    <property type="protein sequence ID" value="PLB50640.1"/>
    <property type="molecule type" value="Genomic_DNA"/>
</dbReference>
<dbReference type="InterPro" id="IPR000182">
    <property type="entry name" value="GNAT_dom"/>
</dbReference>
<dbReference type="SUPFAM" id="SSF55729">
    <property type="entry name" value="Acyl-CoA N-acyltransferases (Nat)"/>
    <property type="match status" value="1"/>
</dbReference>
<dbReference type="AlphaFoldDB" id="A0A2I2GCP2"/>
<evidence type="ECO:0000313" key="2">
    <source>
        <dbReference type="EMBL" id="PLB50640.1"/>
    </source>
</evidence>
<dbReference type="PANTHER" id="PTHR43441:SF5">
    <property type="entry name" value="FAMILY ACETYLTRANSFERASE, PUTATIVE-RELATED"/>
    <property type="match status" value="1"/>
</dbReference>
<accession>A0A2I2GCP2</accession>
<dbReference type="GO" id="GO:1990189">
    <property type="term" value="F:protein N-terminal-serine acetyltransferase activity"/>
    <property type="evidence" value="ECO:0007669"/>
    <property type="project" value="TreeGrafter"/>
</dbReference>
<comment type="caution">
    <text evidence="2">The sequence shown here is derived from an EMBL/GenBank/DDBJ whole genome shotgun (WGS) entry which is preliminary data.</text>
</comment>
<protein>
    <submittedName>
        <fullName evidence="2">Acyl-CoA N-acyltransferase</fullName>
    </submittedName>
</protein>
<dbReference type="GO" id="GO:0008999">
    <property type="term" value="F:protein-N-terminal-alanine acetyltransferase activity"/>
    <property type="evidence" value="ECO:0007669"/>
    <property type="project" value="TreeGrafter"/>
</dbReference>
<dbReference type="GeneID" id="36559203"/>
<dbReference type="Pfam" id="PF13302">
    <property type="entry name" value="Acetyltransf_3"/>
    <property type="match status" value="1"/>
</dbReference>
<proteinExistence type="predicted"/>
<evidence type="ECO:0000259" key="1">
    <source>
        <dbReference type="Pfam" id="PF13302"/>
    </source>
</evidence>
<dbReference type="PANTHER" id="PTHR43441">
    <property type="entry name" value="RIBOSOMAL-PROTEIN-SERINE ACETYLTRANSFERASE"/>
    <property type="match status" value="1"/>
</dbReference>
<dbReference type="VEuPathDB" id="FungiDB:P170DRAFT_455113"/>
<dbReference type="RefSeq" id="XP_024705942.1">
    <property type="nucleotide sequence ID" value="XM_024851504.1"/>
</dbReference>
<keyword evidence="3" id="KW-1185">Reference proteome</keyword>
<dbReference type="Proteomes" id="UP000234275">
    <property type="component" value="Unassembled WGS sequence"/>
</dbReference>
<dbReference type="OrthoDB" id="41238at2759"/>
<keyword evidence="2" id="KW-0808">Transferase</keyword>
<gene>
    <name evidence="2" type="ORF">P170DRAFT_455113</name>
</gene>
<dbReference type="InterPro" id="IPR016181">
    <property type="entry name" value="Acyl_CoA_acyltransferase"/>
</dbReference>
<keyword evidence="2" id="KW-0012">Acyltransferase</keyword>
<name>A0A2I2GCP2_9EURO</name>
<reference evidence="2 3" key="1">
    <citation type="submission" date="2016-12" db="EMBL/GenBank/DDBJ databases">
        <title>The genomes of Aspergillus section Nigri reveals drivers in fungal speciation.</title>
        <authorList>
            <consortium name="DOE Joint Genome Institute"/>
            <person name="Vesth T.C."/>
            <person name="Nybo J."/>
            <person name="Theobald S."/>
            <person name="Brandl J."/>
            <person name="Frisvad J.C."/>
            <person name="Nielsen K.F."/>
            <person name="Lyhne E.K."/>
            <person name="Kogle M.E."/>
            <person name="Kuo A."/>
            <person name="Riley R."/>
            <person name="Clum A."/>
            <person name="Nolan M."/>
            <person name="Lipzen A."/>
            <person name="Salamov A."/>
            <person name="Henrissat B."/>
            <person name="Wiebenga A."/>
            <person name="De Vries R.P."/>
            <person name="Grigoriev I.V."/>
            <person name="Mortensen U.H."/>
            <person name="Andersen M.R."/>
            <person name="Baker S.E."/>
        </authorList>
    </citation>
    <scope>NUCLEOTIDE SEQUENCE [LARGE SCALE GENOMIC DNA]</scope>
    <source>
        <strain evidence="2 3">IBT 23096</strain>
    </source>
</reference>